<reference evidence="1" key="1">
    <citation type="submission" date="2021-03" db="EMBL/GenBank/DDBJ databases">
        <title>Draft genome sequence of rust myrtle Austropuccinia psidii MF-1, a brazilian biotype.</title>
        <authorList>
            <person name="Quecine M.C."/>
            <person name="Pachon D.M.R."/>
            <person name="Bonatelli M.L."/>
            <person name="Correr F.H."/>
            <person name="Franceschini L.M."/>
            <person name="Leite T.F."/>
            <person name="Margarido G.R.A."/>
            <person name="Almeida C.A."/>
            <person name="Ferrarezi J.A."/>
            <person name="Labate C.A."/>
        </authorList>
    </citation>
    <scope>NUCLEOTIDE SEQUENCE</scope>
    <source>
        <strain evidence="1">MF-1</strain>
    </source>
</reference>
<evidence type="ECO:0000313" key="1">
    <source>
        <dbReference type="EMBL" id="MBW0582882.1"/>
    </source>
</evidence>
<comment type="caution">
    <text evidence="1">The sequence shown here is derived from an EMBL/GenBank/DDBJ whole genome shotgun (WGS) entry which is preliminary data.</text>
</comment>
<dbReference type="AlphaFoldDB" id="A0A9Q3KL53"/>
<organism evidence="1 2">
    <name type="scientific">Austropuccinia psidii MF-1</name>
    <dbReference type="NCBI Taxonomy" id="1389203"/>
    <lineage>
        <taxon>Eukaryota</taxon>
        <taxon>Fungi</taxon>
        <taxon>Dikarya</taxon>
        <taxon>Basidiomycota</taxon>
        <taxon>Pucciniomycotina</taxon>
        <taxon>Pucciniomycetes</taxon>
        <taxon>Pucciniales</taxon>
        <taxon>Sphaerophragmiaceae</taxon>
        <taxon>Austropuccinia</taxon>
    </lineage>
</organism>
<dbReference type="Proteomes" id="UP000765509">
    <property type="component" value="Unassembled WGS sequence"/>
</dbReference>
<name>A0A9Q3KL53_9BASI</name>
<accession>A0A9Q3KL53</accession>
<proteinExistence type="predicted"/>
<evidence type="ECO:0000313" key="2">
    <source>
        <dbReference type="Proteomes" id="UP000765509"/>
    </source>
</evidence>
<gene>
    <name evidence="1" type="ORF">O181_122597</name>
</gene>
<sequence length="176" mass="19661">MSSKLTSICDSNHSDSPPSVLYVPRVFDNLRELYEESTAPKEIYEINKIYDGFKYVRVIEPACINFQKTGVPCIESTTDRSTRCQFCNLRKKDFSQANHSFPDSPRRFLRSIKKGARFGLEAPVDEPPTSDATSGHSICEFNGQQIAELLTSMVFVTGALLSEEGLGLIAEGSRIR</sequence>
<dbReference type="EMBL" id="AVOT02113682">
    <property type="protein sequence ID" value="MBW0582882.1"/>
    <property type="molecule type" value="Genomic_DNA"/>
</dbReference>
<keyword evidence="2" id="KW-1185">Reference proteome</keyword>
<protein>
    <submittedName>
        <fullName evidence="1">Uncharacterized protein</fullName>
    </submittedName>
</protein>